<dbReference type="InterPro" id="IPR009937">
    <property type="entry name" value="Phage_holin_3_6"/>
</dbReference>
<feature type="transmembrane region" description="Helical" evidence="1">
    <location>
        <begin position="52"/>
        <end position="72"/>
    </location>
</feature>
<name>A0ABY5ZGB1_9ACTN</name>
<keyword evidence="1" id="KW-0812">Transmembrane</keyword>
<keyword evidence="3" id="KW-1185">Reference proteome</keyword>
<evidence type="ECO:0000256" key="1">
    <source>
        <dbReference type="SAM" id="Phobius"/>
    </source>
</evidence>
<dbReference type="EMBL" id="CP073721">
    <property type="protein sequence ID" value="UWZ39738.1"/>
    <property type="molecule type" value="Genomic_DNA"/>
</dbReference>
<sequence length="159" mass="15791">MSEGGTAGTTTGHNRAAGDQLANDLAGLIREELSGLRDEWTAAIRGTAGGGLLMAAAGGCTALAAGAASTTLLRLLDAVLPRRLAAAGLTAGYLASAVALGALGLRRLRKAGGASERLAEEIRAKMTATAGELAGTSAARRVAGRWTPSTAAETDGLHI</sequence>
<keyword evidence="1" id="KW-1133">Transmembrane helix</keyword>
<feature type="transmembrane region" description="Helical" evidence="1">
    <location>
        <begin position="84"/>
        <end position="105"/>
    </location>
</feature>
<dbReference type="Proteomes" id="UP001058271">
    <property type="component" value="Chromosome"/>
</dbReference>
<keyword evidence="1" id="KW-0472">Membrane</keyword>
<gene>
    <name evidence="2" type="ORF">Drose_16865</name>
</gene>
<dbReference type="Pfam" id="PF07332">
    <property type="entry name" value="Phage_holin_3_6"/>
    <property type="match status" value="1"/>
</dbReference>
<accession>A0ABY5ZGB1</accession>
<reference evidence="2" key="1">
    <citation type="submission" date="2021-04" db="EMBL/GenBank/DDBJ databases">
        <title>Biosynthetic gene clusters of Dactylosporangioum roseum.</title>
        <authorList>
            <person name="Hartkoorn R.C."/>
            <person name="Beaudoing E."/>
            <person name="Hot D."/>
            <person name="Moureu S."/>
        </authorList>
    </citation>
    <scope>NUCLEOTIDE SEQUENCE</scope>
    <source>
        <strain evidence="2">NRRL B-16295</strain>
    </source>
</reference>
<proteinExistence type="predicted"/>
<dbReference type="RefSeq" id="WP_260729167.1">
    <property type="nucleotide sequence ID" value="NZ_BAAABS010000020.1"/>
</dbReference>
<evidence type="ECO:0000313" key="2">
    <source>
        <dbReference type="EMBL" id="UWZ39738.1"/>
    </source>
</evidence>
<organism evidence="2 3">
    <name type="scientific">Dactylosporangium roseum</name>
    <dbReference type="NCBI Taxonomy" id="47989"/>
    <lineage>
        <taxon>Bacteria</taxon>
        <taxon>Bacillati</taxon>
        <taxon>Actinomycetota</taxon>
        <taxon>Actinomycetes</taxon>
        <taxon>Micromonosporales</taxon>
        <taxon>Micromonosporaceae</taxon>
        <taxon>Dactylosporangium</taxon>
    </lineage>
</organism>
<evidence type="ECO:0000313" key="3">
    <source>
        <dbReference type="Proteomes" id="UP001058271"/>
    </source>
</evidence>
<protein>
    <submittedName>
        <fullName evidence="2">Phage holin family protein</fullName>
    </submittedName>
</protein>